<name>A0ABP7MLH1_9BACT</name>
<keyword evidence="4" id="KW-1185">Reference proteome</keyword>
<dbReference type="Gene3D" id="3.20.20.100">
    <property type="entry name" value="NADP-dependent oxidoreductase domain"/>
    <property type="match status" value="1"/>
</dbReference>
<protein>
    <recommendedName>
        <fullName evidence="2">NADP-dependent oxidoreductase domain-containing protein</fullName>
    </recommendedName>
</protein>
<gene>
    <name evidence="3" type="ORF">GCM10022406_09560</name>
</gene>
<sequence length="112" mass="11822">MGTITFGTPRWGSADDVSQAVFDACVAVGGNFIDTADVYSGGQSELMLGGYVARQKLRDQLVLATKFGFNASPATRTPAATAAKTFTGRWKARCAASRPITWTCTGCTCGTW</sequence>
<feature type="domain" description="NADP-dependent oxidoreductase" evidence="2">
    <location>
        <begin position="1"/>
        <end position="73"/>
    </location>
</feature>
<evidence type="ECO:0000256" key="1">
    <source>
        <dbReference type="ARBA" id="ARBA00023002"/>
    </source>
</evidence>
<comment type="caution">
    <text evidence="3">The sequence shown here is derived from an EMBL/GenBank/DDBJ whole genome shotgun (WGS) entry which is preliminary data.</text>
</comment>
<dbReference type="PANTHER" id="PTHR43364">
    <property type="entry name" value="NADH-SPECIFIC METHYLGLYOXAL REDUCTASE-RELATED"/>
    <property type="match status" value="1"/>
</dbReference>
<proteinExistence type="predicted"/>
<evidence type="ECO:0000259" key="2">
    <source>
        <dbReference type="Pfam" id="PF00248"/>
    </source>
</evidence>
<dbReference type="InterPro" id="IPR036812">
    <property type="entry name" value="NAD(P)_OxRdtase_dom_sf"/>
</dbReference>
<dbReference type="EMBL" id="BAABDH010000016">
    <property type="protein sequence ID" value="GAA3925687.1"/>
    <property type="molecule type" value="Genomic_DNA"/>
</dbReference>
<dbReference type="RefSeq" id="WP_345110823.1">
    <property type="nucleotide sequence ID" value="NZ_BAABDH010000016.1"/>
</dbReference>
<dbReference type="Proteomes" id="UP001499909">
    <property type="component" value="Unassembled WGS sequence"/>
</dbReference>
<dbReference type="Pfam" id="PF00248">
    <property type="entry name" value="Aldo_ket_red"/>
    <property type="match status" value="1"/>
</dbReference>
<keyword evidence="1" id="KW-0560">Oxidoreductase</keyword>
<reference evidence="4" key="1">
    <citation type="journal article" date="2019" name="Int. J. Syst. Evol. Microbiol.">
        <title>The Global Catalogue of Microorganisms (GCM) 10K type strain sequencing project: providing services to taxonomists for standard genome sequencing and annotation.</title>
        <authorList>
            <consortium name="The Broad Institute Genomics Platform"/>
            <consortium name="The Broad Institute Genome Sequencing Center for Infectious Disease"/>
            <person name="Wu L."/>
            <person name="Ma J."/>
        </authorList>
    </citation>
    <scope>NUCLEOTIDE SEQUENCE [LARGE SCALE GENOMIC DNA]</scope>
    <source>
        <strain evidence="4">JCM 17214</strain>
    </source>
</reference>
<evidence type="ECO:0000313" key="3">
    <source>
        <dbReference type="EMBL" id="GAA3925687.1"/>
    </source>
</evidence>
<dbReference type="InterPro" id="IPR023210">
    <property type="entry name" value="NADP_OxRdtase_dom"/>
</dbReference>
<accession>A0ABP7MLH1</accession>
<dbReference type="InterPro" id="IPR050523">
    <property type="entry name" value="AKR_Detox_Biosynth"/>
</dbReference>
<dbReference type="PANTHER" id="PTHR43364:SF4">
    <property type="entry name" value="NAD(P)-LINKED OXIDOREDUCTASE SUPERFAMILY PROTEIN"/>
    <property type="match status" value="1"/>
</dbReference>
<organism evidence="3 4">
    <name type="scientific">Hymenobacter algoricola</name>
    <dbReference type="NCBI Taxonomy" id="486267"/>
    <lineage>
        <taxon>Bacteria</taxon>
        <taxon>Pseudomonadati</taxon>
        <taxon>Bacteroidota</taxon>
        <taxon>Cytophagia</taxon>
        <taxon>Cytophagales</taxon>
        <taxon>Hymenobacteraceae</taxon>
        <taxon>Hymenobacter</taxon>
    </lineage>
</organism>
<evidence type="ECO:0000313" key="4">
    <source>
        <dbReference type="Proteomes" id="UP001499909"/>
    </source>
</evidence>
<dbReference type="SUPFAM" id="SSF51430">
    <property type="entry name" value="NAD(P)-linked oxidoreductase"/>
    <property type="match status" value="1"/>
</dbReference>